<evidence type="ECO:0000256" key="1">
    <source>
        <dbReference type="SAM" id="MobiDB-lite"/>
    </source>
</evidence>
<organism evidence="3 4">
    <name type="scientific">Raphidocelis subcapitata</name>
    <dbReference type="NCBI Taxonomy" id="307507"/>
    <lineage>
        <taxon>Eukaryota</taxon>
        <taxon>Viridiplantae</taxon>
        <taxon>Chlorophyta</taxon>
        <taxon>core chlorophytes</taxon>
        <taxon>Chlorophyceae</taxon>
        <taxon>CS clade</taxon>
        <taxon>Sphaeropleales</taxon>
        <taxon>Selenastraceae</taxon>
        <taxon>Raphidocelis</taxon>
    </lineage>
</organism>
<feature type="transmembrane region" description="Helical" evidence="2">
    <location>
        <begin position="87"/>
        <end position="104"/>
    </location>
</feature>
<dbReference type="EMBL" id="BDRX01000054">
    <property type="protein sequence ID" value="GBF94632.1"/>
    <property type="molecule type" value="Genomic_DNA"/>
</dbReference>
<dbReference type="Proteomes" id="UP000247498">
    <property type="component" value="Unassembled WGS sequence"/>
</dbReference>
<evidence type="ECO:0000256" key="2">
    <source>
        <dbReference type="SAM" id="Phobius"/>
    </source>
</evidence>
<dbReference type="InParanoid" id="A0A2V0P6S9"/>
<sequence length="391" mass="39425">MTAAAAPGAADGRPQSAEAAAAEGGGGLEHQAVPPQPCSAGGASPLPAAAAAAAVRIAPLTLCISSPELEAAFWEDRGLHEYVARDRFSLLFLAANSAAAAWVARRHRPGGRPFSDACAGAPQWLALGQAAMLALALAAGAMLAAAPARYRAAREWLALAQWVGRSGLMLAVHACTSPAAWLNAAGRPPPCAHAACAAAAAAAGGDGGQAAMRALLQRLALLGAFPATQTLLFAVRIRVAAPLSAALALLFLSAWGGLACGVRASEALSGAAVAACSSVHASSNWLGLVVGAPGPYSAAQPLCSEAAPELLLAMTAALAWLMPATLLYCQELRLKASFLHARLPALRMAGHDVQLPSPVSVLLPCVLCVLGAAHTAAEAVLLPPWGWRFAC</sequence>
<accession>A0A2V0P6S9</accession>
<evidence type="ECO:0000313" key="4">
    <source>
        <dbReference type="Proteomes" id="UP000247498"/>
    </source>
</evidence>
<keyword evidence="2" id="KW-0812">Transmembrane</keyword>
<keyword evidence="2" id="KW-0472">Membrane</keyword>
<name>A0A2V0P6S9_9CHLO</name>
<feature type="region of interest" description="Disordered" evidence="1">
    <location>
        <begin position="1"/>
        <end position="40"/>
    </location>
</feature>
<dbReference type="AlphaFoldDB" id="A0A2V0P6S9"/>
<gene>
    <name evidence="3" type="ORF">Rsub_07368</name>
</gene>
<feature type="compositionally biased region" description="Low complexity" evidence="1">
    <location>
        <begin position="1"/>
        <end position="10"/>
    </location>
</feature>
<reference evidence="3 4" key="1">
    <citation type="journal article" date="2018" name="Sci. Rep.">
        <title>Raphidocelis subcapitata (=Pseudokirchneriella subcapitata) provides an insight into genome evolution and environmental adaptations in the Sphaeropleales.</title>
        <authorList>
            <person name="Suzuki S."/>
            <person name="Yamaguchi H."/>
            <person name="Nakajima N."/>
            <person name="Kawachi M."/>
        </authorList>
    </citation>
    <scope>NUCLEOTIDE SEQUENCE [LARGE SCALE GENOMIC DNA]</scope>
    <source>
        <strain evidence="3 4">NIES-35</strain>
    </source>
</reference>
<protein>
    <submittedName>
        <fullName evidence="3">Uncharacterized protein</fullName>
    </submittedName>
</protein>
<feature type="transmembrane region" description="Helical" evidence="2">
    <location>
        <begin position="243"/>
        <end position="262"/>
    </location>
</feature>
<proteinExistence type="predicted"/>
<feature type="transmembrane region" description="Helical" evidence="2">
    <location>
        <begin position="310"/>
        <end position="329"/>
    </location>
</feature>
<keyword evidence="2" id="KW-1133">Transmembrane helix</keyword>
<feature type="transmembrane region" description="Helical" evidence="2">
    <location>
        <begin position="124"/>
        <end position="146"/>
    </location>
</feature>
<evidence type="ECO:0000313" key="3">
    <source>
        <dbReference type="EMBL" id="GBF94632.1"/>
    </source>
</evidence>
<comment type="caution">
    <text evidence="3">The sequence shown here is derived from an EMBL/GenBank/DDBJ whole genome shotgun (WGS) entry which is preliminary data.</text>
</comment>
<keyword evidence="4" id="KW-1185">Reference proteome</keyword>